<keyword evidence="2" id="KW-0285">Flavoprotein</keyword>
<organism evidence="6 7">
    <name type="scientific">Nocardioides dubius</name>
    <dbReference type="NCBI Taxonomy" id="317019"/>
    <lineage>
        <taxon>Bacteria</taxon>
        <taxon>Bacillati</taxon>
        <taxon>Actinomycetota</taxon>
        <taxon>Actinomycetes</taxon>
        <taxon>Propionibacteriales</taxon>
        <taxon>Nocardioidaceae</taxon>
        <taxon>Nocardioides</taxon>
    </lineage>
</organism>
<dbReference type="InterPro" id="IPR023753">
    <property type="entry name" value="FAD/NAD-binding_dom"/>
</dbReference>
<comment type="caution">
    <text evidence="6">The sequence shown here is derived from an EMBL/GenBank/DDBJ whole genome shotgun (WGS) entry which is preliminary data.</text>
</comment>
<protein>
    <submittedName>
        <fullName evidence="6">FAD-dependent oxidoreductase</fullName>
    </submittedName>
</protein>
<dbReference type="PRINTS" id="PR00469">
    <property type="entry name" value="PNDRDTASEII"/>
</dbReference>
<gene>
    <name evidence="6" type="ORF">GCM10009668_13910</name>
</gene>
<dbReference type="SUPFAM" id="SSF51905">
    <property type="entry name" value="FAD/NAD(P)-binding domain"/>
    <property type="match status" value="2"/>
</dbReference>
<dbReference type="PRINTS" id="PR00368">
    <property type="entry name" value="FADPNR"/>
</dbReference>
<reference evidence="7" key="1">
    <citation type="journal article" date="2019" name="Int. J. Syst. Evol. Microbiol.">
        <title>The Global Catalogue of Microorganisms (GCM) 10K type strain sequencing project: providing services to taxonomists for standard genome sequencing and annotation.</title>
        <authorList>
            <consortium name="The Broad Institute Genomics Platform"/>
            <consortium name="The Broad Institute Genome Sequencing Center for Infectious Disease"/>
            <person name="Wu L."/>
            <person name="Ma J."/>
        </authorList>
    </citation>
    <scope>NUCLEOTIDE SEQUENCE [LARGE SCALE GENOMIC DNA]</scope>
    <source>
        <strain evidence="7">JCM 13008</strain>
    </source>
</reference>
<evidence type="ECO:0000256" key="2">
    <source>
        <dbReference type="ARBA" id="ARBA00022630"/>
    </source>
</evidence>
<evidence type="ECO:0000313" key="7">
    <source>
        <dbReference type="Proteomes" id="UP001501581"/>
    </source>
</evidence>
<evidence type="ECO:0000256" key="4">
    <source>
        <dbReference type="ARBA" id="ARBA00023002"/>
    </source>
</evidence>
<evidence type="ECO:0000256" key="1">
    <source>
        <dbReference type="ARBA" id="ARBA00006442"/>
    </source>
</evidence>
<dbReference type="Proteomes" id="UP001501581">
    <property type="component" value="Unassembled WGS sequence"/>
</dbReference>
<dbReference type="PANTHER" id="PTHR43735:SF3">
    <property type="entry name" value="FERROPTOSIS SUPPRESSOR PROTEIN 1"/>
    <property type="match status" value="1"/>
</dbReference>
<evidence type="ECO:0000259" key="5">
    <source>
        <dbReference type="Pfam" id="PF07992"/>
    </source>
</evidence>
<dbReference type="InterPro" id="IPR036188">
    <property type="entry name" value="FAD/NAD-bd_sf"/>
</dbReference>
<proteinExistence type="inferred from homology"/>
<keyword evidence="3" id="KW-0274">FAD</keyword>
<dbReference type="Pfam" id="PF07992">
    <property type="entry name" value="Pyr_redox_2"/>
    <property type="match status" value="1"/>
</dbReference>
<sequence>MTRPRVVVAGLGDTGVLSAIRLARFADVVAISTKPGWLSGQELGLRLARPERWQRDYRIDFDRFRGLDGVRIVQGSAIGLDVAARTLRLRDDAGIESEEPYDALVIATGVSNGFWRDPRLQGAGQIDHALAAAHRRIASAATVAIVGGGPAAASTAAQVAERWPEKTVHLYFPRERALPHHHHRVWSQVADRLQGLGVALHPNHRAVVPASASGELAGGPIRWSSGQPDAEADAVVWAVGAVRPHTSWLPEDLLDEQGFVRVAPTLQVPGADGVFAVGDVAATDPLRTSARNQGHKLVAANVRAHLLGRRLRAYRPPGRRWGSVLGAQADGLQVFAPNGRAFRFPVWSVDPVLQRFVVRRGIYGGVRPSPPRSM</sequence>
<evidence type="ECO:0000256" key="3">
    <source>
        <dbReference type="ARBA" id="ARBA00022827"/>
    </source>
</evidence>
<comment type="similarity">
    <text evidence="1">Belongs to the FAD-dependent oxidoreductase family.</text>
</comment>
<keyword evidence="4" id="KW-0560">Oxidoreductase</keyword>
<dbReference type="PANTHER" id="PTHR43735">
    <property type="entry name" value="APOPTOSIS-INDUCING FACTOR 1"/>
    <property type="match status" value="1"/>
</dbReference>
<accession>A0ABP4EBX3</accession>
<keyword evidence="7" id="KW-1185">Reference proteome</keyword>
<evidence type="ECO:0000313" key="6">
    <source>
        <dbReference type="EMBL" id="GAA1097841.1"/>
    </source>
</evidence>
<dbReference type="Gene3D" id="3.50.50.100">
    <property type="match status" value="1"/>
</dbReference>
<dbReference type="EMBL" id="BAAALG010000005">
    <property type="protein sequence ID" value="GAA1097841.1"/>
    <property type="molecule type" value="Genomic_DNA"/>
</dbReference>
<name>A0ABP4EBX3_9ACTN</name>
<feature type="domain" description="FAD/NAD(P)-binding" evidence="5">
    <location>
        <begin position="5"/>
        <end position="292"/>
    </location>
</feature>
<dbReference type="RefSeq" id="WP_343992728.1">
    <property type="nucleotide sequence ID" value="NZ_BAAALG010000005.1"/>
</dbReference>